<dbReference type="InterPro" id="IPR046350">
    <property type="entry name" value="Cystatin_sf"/>
</dbReference>
<feature type="chain" id="PRO_5042917566" description="Cystatin domain-containing protein" evidence="1">
    <location>
        <begin position="24"/>
        <end position="144"/>
    </location>
</feature>
<dbReference type="Gene3D" id="3.10.450.10">
    <property type="match status" value="1"/>
</dbReference>
<sequence>MKITSSLLVVVAALVVGVGTGAAASKKGSITGGIVKQPKSRFHYYQSYADELAREMSMEAKNRLIVLRITEVKTQIVAGKFIWIKIRVTESDCTPGTKQSECVPLLCAPFYTCKAKIFEDWTQTKFLSKHCNFHDGVKGQRKRC</sequence>
<accession>A0AAQ4F6R1</accession>
<dbReference type="SUPFAM" id="SSF54403">
    <property type="entry name" value="Cystatin/monellin"/>
    <property type="match status" value="1"/>
</dbReference>
<dbReference type="AlphaFoldDB" id="A0AAQ4F6R1"/>
<protein>
    <recommendedName>
        <fullName evidence="2">Cystatin domain-containing protein</fullName>
    </recommendedName>
</protein>
<name>A0AAQ4F6R1_AMBAM</name>
<keyword evidence="4" id="KW-1185">Reference proteome</keyword>
<dbReference type="Proteomes" id="UP001321473">
    <property type="component" value="Unassembled WGS sequence"/>
</dbReference>
<dbReference type="InterPro" id="IPR000010">
    <property type="entry name" value="Cystatin_dom"/>
</dbReference>
<reference evidence="3 4" key="1">
    <citation type="journal article" date="2023" name="Arcadia Sci">
        <title>De novo assembly of a long-read Amblyomma americanum tick genome.</title>
        <authorList>
            <person name="Chou S."/>
            <person name="Poskanzer K.E."/>
            <person name="Rollins M."/>
            <person name="Thuy-Boun P.S."/>
        </authorList>
    </citation>
    <scope>NUCLEOTIDE SEQUENCE [LARGE SCALE GENOMIC DNA]</scope>
    <source>
        <strain evidence="3">F_SG_1</strain>
        <tissue evidence="3">Salivary glands</tissue>
    </source>
</reference>
<gene>
    <name evidence="3" type="ORF">V5799_016281</name>
</gene>
<feature type="domain" description="Cystatin" evidence="2">
    <location>
        <begin position="62"/>
        <end position="118"/>
    </location>
</feature>
<feature type="signal peptide" evidence="1">
    <location>
        <begin position="1"/>
        <end position="23"/>
    </location>
</feature>
<comment type="caution">
    <text evidence="3">The sequence shown here is derived from an EMBL/GenBank/DDBJ whole genome shotgun (WGS) entry which is preliminary data.</text>
</comment>
<dbReference type="EMBL" id="JARKHS020006714">
    <property type="protein sequence ID" value="KAK8782382.1"/>
    <property type="molecule type" value="Genomic_DNA"/>
</dbReference>
<evidence type="ECO:0000259" key="2">
    <source>
        <dbReference type="Pfam" id="PF00031"/>
    </source>
</evidence>
<dbReference type="Pfam" id="PF00031">
    <property type="entry name" value="Cystatin"/>
    <property type="match status" value="1"/>
</dbReference>
<evidence type="ECO:0000313" key="4">
    <source>
        <dbReference type="Proteomes" id="UP001321473"/>
    </source>
</evidence>
<evidence type="ECO:0000256" key="1">
    <source>
        <dbReference type="SAM" id="SignalP"/>
    </source>
</evidence>
<keyword evidence="1" id="KW-0732">Signal</keyword>
<evidence type="ECO:0000313" key="3">
    <source>
        <dbReference type="EMBL" id="KAK8782382.1"/>
    </source>
</evidence>
<dbReference type="GO" id="GO:0004869">
    <property type="term" value="F:cysteine-type endopeptidase inhibitor activity"/>
    <property type="evidence" value="ECO:0007669"/>
    <property type="project" value="InterPro"/>
</dbReference>
<organism evidence="3 4">
    <name type="scientific">Amblyomma americanum</name>
    <name type="common">Lone star tick</name>
    <dbReference type="NCBI Taxonomy" id="6943"/>
    <lineage>
        <taxon>Eukaryota</taxon>
        <taxon>Metazoa</taxon>
        <taxon>Ecdysozoa</taxon>
        <taxon>Arthropoda</taxon>
        <taxon>Chelicerata</taxon>
        <taxon>Arachnida</taxon>
        <taxon>Acari</taxon>
        <taxon>Parasitiformes</taxon>
        <taxon>Ixodida</taxon>
        <taxon>Ixodoidea</taxon>
        <taxon>Ixodidae</taxon>
        <taxon>Amblyomminae</taxon>
        <taxon>Amblyomma</taxon>
    </lineage>
</organism>
<proteinExistence type="predicted"/>